<dbReference type="AlphaFoldDB" id="A0A0B0EHT6"/>
<evidence type="ECO:0000256" key="1">
    <source>
        <dbReference type="ARBA" id="ARBA00022722"/>
    </source>
</evidence>
<dbReference type="InterPro" id="IPR050646">
    <property type="entry name" value="Cas1"/>
</dbReference>
<keyword evidence="7 10" id="KW-0238">DNA-binding</keyword>
<accession>A0A0B0EHT6</accession>
<evidence type="ECO:0000256" key="3">
    <source>
        <dbReference type="ARBA" id="ARBA00022759"/>
    </source>
</evidence>
<dbReference type="EMBL" id="JRYO01000248">
    <property type="protein sequence ID" value="KHE90673.1"/>
    <property type="molecule type" value="Genomic_DNA"/>
</dbReference>
<dbReference type="GO" id="GO:0004519">
    <property type="term" value="F:endonuclease activity"/>
    <property type="evidence" value="ECO:0007669"/>
    <property type="project" value="UniProtKB-UniRule"/>
</dbReference>
<dbReference type="PANTHER" id="PTHR34353">
    <property type="entry name" value="CRISPR-ASSOCIATED ENDONUCLEASE CAS1 1"/>
    <property type="match status" value="1"/>
</dbReference>
<dbReference type="NCBIfam" id="TIGR00287">
    <property type="entry name" value="cas1"/>
    <property type="match status" value="1"/>
</dbReference>
<evidence type="ECO:0000313" key="11">
    <source>
        <dbReference type="EMBL" id="KHE90673.1"/>
    </source>
</evidence>
<evidence type="ECO:0000313" key="12">
    <source>
        <dbReference type="Proteomes" id="UP000030652"/>
    </source>
</evidence>
<comment type="function">
    <text evidence="10">CRISPR (clustered regularly interspaced short palindromic repeat), is an adaptive immune system that provides protection against mobile genetic elements (viruses, transposable elements and conjugative plasmids). CRISPR clusters contain spacers, sequences complementary to antecedent mobile elements, and target invading nucleic acids. CRISPR clusters are transcribed and processed into CRISPR RNA (crRNA). Acts as a dsDNA endonuclease. Involved in the integration of spacer DNA into the CRISPR cassette.</text>
</comment>
<comment type="cofactor">
    <cofactor evidence="10">
        <name>Mg(2+)</name>
        <dbReference type="ChEBI" id="CHEBI:18420"/>
    </cofactor>
    <cofactor evidence="10">
        <name>Mn(2+)</name>
        <dbReference type="ChEBI" id="CHEBI:29035"/>
    </cofactor>
</comment>
<keyword evidence="6 10" id="KW-0051">Antiviral defense</keyword>
<feature type="binding site" evidence="10">
    <location>
        <position position="158"/>
    </location>
    <ligand>
        <name>Mn(2+)</name>
        <dbReference type="ChEBI" id="CHEBI:29035"/>
    </ligand>
</feature>
<sequence>MANLYLTEQGSVLRKTGDRLIVEKDGEILLDVQCHKIDTVLIFGNVQFTTQSVHELFEHGIEMAILTRTGKLIGQITSPATKNIDLRISQFNRYGDDGFRLAFAKKIVAGKIKNSLQVMRWFSYNHPDRDFKSENSAISARLREVDDTAQIEQLFGIEGSAAKSYFEAFGNMLLCAMEFPGRRKHPSTDPVNALLSFGYTIIFNEISSLLDGLGFDPYLSYFHSIVYGRASLASDLMEEFRAPIADRFTLYLVNNRILGDADFYSNPKGGGVYLKREPLKRYFKEYEEMINREFVHPRTEENSTWRKCFRIQAETLAACIREGKEYLPFLLST</sequence>
<dbReference type="EC" id="3.1.-.-" evidence="10"/>
<dbReference type="Pfam" id="PF01867">
    <property type="entry name" value="Cas_Cas1"/>
    <property type="match status" value="1"/>
</dbReference>
<dbReference type="GO" id="GO:0051607">
    <property type="term" value="P:defense response to virus"/>
    <property type="evidence" value="ECO:0007669"/>
    <property type="project" value="UniProtKB-UniRule"/>
</dbReference>
<dbReference type="PANTHER" id="PTHR34353:SF2">
    <property type="entry name" value="CRISPR-ASSOCIATED ENDONUCLEASE CAS1 1"/>
    <property type="match status" value="1"/>
</dbReference>
<dbReference type="InterPro" id="IPR042211">
    <property type="entry name" value="CRISPR-assoc_Cas1_N"/>
</dbReference>
<dbReference type="Proteomes" id="UP000030652">
    <property type="component" value="Unassembled WGS sequence"/>
</dbReference>
<dbReference type="HAMAP" id="MF_01470">
    <property type="entry name" value="Cas1"/>
    <property type="match status" value="1"/>
</dbReference>
<keyword evidence="8 10" id="KW-0464">Manganese</keyword>
<evidence type="ECO:0000256" key="10">
    <source>
        <dbReference type="HAMAP-Rule" id="MF_01470"/>
    </source>
</evidence>
<dbReference type="Gene3D" id="1.20.120.920">
    <property type="entry name" value="CRISPR-associated endonuclease Cas1, C-terminal domain"/>
    <property type="match status" value="1"/>
</dbReference>
<name>A0A0B0EHT6_9BACT</name>
<organism evidence="11 12">
    <name type="scientific">Candidatus Scalindua brodae</name>
    <dbReference type="NCBI Taxonomy" id="237368"/>
    <lineage>
        <taxon>Bacteria</taxon>
        <taxon>Pseudomonadati</taxon>
        <taxon>Planctomycetota</taxon>
        <taxon>Candidatus Brocadiia</taxon>
        <taxon>Candidatus Brocadiales</taxon>
        <taxon>Candidatus Scalinduaceae</taxon>
        <taxon>Candidatus Scalindua</taxon>
    </lineage>
</organism>
<dbReference type="GO" id="GO:0046872">
    <property type="term" value="F:metal ion binding"/>
    <property type="evidence" value="ECO:0007669"/>
    <property type="project" value="UniProtKB-UniRule"/>
</dbReference>
<evidence type="ECO:0000256" key="6">
    <source>
        <dbReference type="ARBA" id="ARBA00023118"/>
    </source>
</evidence>
<evidence type="ECO:0000256" key="4">
    <source>
        <dbReference type="ARBA" id="ARBA00022801"/>
    </source>
</evidence>
<evidence type="ECO:0000256" key="8">
    <source>
        <dbReference type="ARBA" id="ARBA00023211"/>
    </source>
</evidence>
<protein>
    <recommendedName>
        <fullName evidence="10">CRISPR-associated endonuclease Cas1</fullName>
        <ecNumber evidence="10">3.1.-.-</ecNumber>
    </recommendedName>
</protein>
<comment type="subunit">
    <text evidence="9 10">Homodimer, forms a heterotetramer with a Cas2 homodimer.</text>
</comment>
<feature type="binding site" evidence="10">
    <location>
        <position position="223"/>
    </location>
    <ligand>
        <name>Mn(2+)</name>
        <dbReference type="ChEBI" id="CHEBI:29035"/>
    </ligand>
</feature>
<evidence type="ECO:0000256" key="9">
    <source>
        <dbReference type="ARBA" id="ARBA00038592"/>
    </source>
</evidence>
<keyword evidence="4 10" id="KW-0378">Hydrolase</keyword>
<evidence type="ECO:0000256" key="5">
    <source>
        <dbReference type="ARBA" id="ARBA00022842"/>
    </source>
</evidence>
<dbReference type="CDD" id="cd09634">
    <property type="entry name" value="Cas1_I-II-III"/>
    <property type="match status" value="1"/>
</dbReference>
<dbReference type="GO" id="GO:0003677">
    <property type="term" value="F:DNA binding"/>
    <property type="evidence" value="ECO:0007669"/>
    <property type="project" value="UniProtKB-KW"/>
</dbReference>
<gene>
    <name evidence="10" type="primary">cas1</name>
    <name evidence="11" type="ORF">SCABRO_03585</name>
</gene>
<dbReference type="GO" id="GO:0043571">
    <property type="term" value="P:maintenance of CRISPR repeat elements"/>
    <property type="evidence" value="ECO:0007669"/>
    <property type="project" value="UniProtKB-UniRule"/>
</dbReference>
<evidence type="ECO:0000256" key="7">
    <source>
        <dbReference type="ARBA" id="ARBA00023125"/>
    </source>
</evidence>
<keyword evidence="1 10" id="KW-0540">Nuclease</keyword>
<dbReference type="PATRIC" id="fig|237368.3.peg.3863"/>
<keyword evidence="5 10" id="KW-0460">Magnesium</keyword>
<dbReference type="GO" id="GO:0016787">
    <property type="term" value="F:hydrolase activity"/>
    <property type="evidence" value="ECO:0007669"/>
    <property type="project" value="UniProtKB-KW"/>
</dbReference>
<comment type="caution">
    <text evidence="11">The sequence shown here is derived from an EMBL/GenBank/DDBJ whole genome shotgun (WGS) entry which is preliminary data.</text>
</comment>
<reference evidence="11 12" key="1">
    <citation type="submission" date="2014-10" db="EMBL/GenBank/DDBJ databases">
        <title>Draft genome of anammox bacterium scalindua brodae, obtained using differential coverage binning of sequence data from two enrichment reactors.</title>
        <authorList>
            <person name="Speth D.R."/>
            <person name="Russ L."/>
            <person name="Kartal B."/>
            <person name="Op den Camp H.J."/>
            <person name="Dutilh B.E."/>
            <person name="Jetten M.S."/>
        </authorList>
    </citation>
    <scope>NUCLEOTIDE SEQUENCE [LARGE SCALE GENOMIC DNA]</scope>
    <source>
        <strain evidence="11">RU1</strain>
    </source>
</reference>
<dbReference type="InterPro" id="IPR002729">
    <property type="entry name" value="CRISPR-assoc_Cas1"/>
</dbReference>
<dbReference type="Gene3D" id="3.100.10.20">
    <property type="entry name" value="CRISPR-associated endonuclease Cas1, N-terminal domain"/>
    <property type="match status" value="1"/>
</dbReference>
<feature type="binding site" evidence="10">
    <location>
        <position position="238"/>
    </location>
    <ligand>
        <name>Mn(2+)</name>
        <dbReference type="ChEBI" id="CHEBI:29035"/>
    </ligand>
</feature>
<proteinExistence type="inferred from homology"/>
<dbReference type="eggNOG" id="COG1518">
    <property type="taxonomic scope" value="Bacteria"/>
</dbReference>
<dbReference type="InterPro" id="IPR042206">
    <property type="entry name" value="CRISPR-assoc_Cas1_C"/>
</dbReference>
<keyword evidence="3 10" id="KW-0255">Endonuclease</keyword>
<comment type="similarity">
    <text evidence="10">Belongs to the CRISPR-associated endonuclease Cas1 family.</text>
</comment>
<evidence type="ECO:0000256" key="2">
    <source>
        <dbReference type="ARBA" id="ARBA00022723"/>
    </source>
</evidence>
<keyword evidence="2 10" id="KW-0479">Metal-binding</keyword>